<evidence type="ECO:0000313" key="9">
    <source>
        <dbReference type="EnsemblMetazoa" id="CLYHEMP009817.1"/>
    </source>
</evidence>
<dbReference type="PANTHER" id="PTHR15146:SF3">
    <property type="entry name" value="THH1_TOM1_TOM3 DOMAIN-CONTAINING PROTEIN"/>
    <property type="match status" value="1"/>
</dbReference>
<dbReference type="GeneID" id="136802648"/>
<feature type="transmembrane region" description="Helical" evidence="8">
    <location>
        <begin position="135"/>
        <end position="156"/>
    </location>
</feature>
<evidence type="ECO:0008006" key="11">
    <source>
        <dbReference type="Google" id="ProtNLM"/>
    </source>
</evidence>
<evidence type="ECO:0000313" key="10">
    <source>
        <dbReference type="Proteomes" id="UP000594262"/>
    </source>
</evidence>
<evidence type="ECO:0000256" key="4">
    <source>
        <dbReference type="ARBA" id="ARBA00022989"/>
    </source>
</evidence>
<evidence type="ECO:0000256" key="5">
    <source>
        <dbReference type="ARBA" id="ARBA00023136"/>
    </source>
</evidence>
<dbReference type="Proteomes" id="UP000594262">
    <property type="component" value="Unplaced"/>
</dbReference>
<evidence type="ECO:0000256" key="8">
    <source>
        <dbReference type="SAM" id="Phobius"/>
    </source>
</evidence>
<feature type="region of interest" description="Disordered" evidence="7">
    <location>
        <begin position="400"/>
        <end position="428"/>
    </location>
</feature>
<name>A0A7M5WLM6_9CNID</name>
<evidence type="ECO:0000256" key="7">
    <source>
        <dbReference type="SAM" id="MobiDB-lite"/>
    </source>
</evidence>
<dbReference type="OrthoDB" id="192544at2759"/>
<keyword evidence="4 8" id="KW-1133">Transmembrane helix</keyword>
<feature type="compositionally biased region" description="Polar residues" evidence="7">
    <location>
        <begin position="404"/>
        <end position="413"/>
    </location>
</feature>
<feature type="transmembrane region" description="Helical" evidence="8">
    <location>
        <begin position="168"/>
        <end position="190"/>
    </location>
</feature>
<feature type="transmembrane region" description="Helical" evidence="8">
    <location>
        <begin position="91"/>
        <end position="115"/>
    </location>
</feature>
<feature type="transmembrane region" description="Helical" evidence="8">
    <location>
        <begin position="268"/>
        <end position="292"/>
    </location>
</feature>
<evidence type="ECO:0000256" key="2">
    <source>
        <dbReference type="ARBA" id="ARBA00004656"/>
    </source>
</evidence>
<feature type="transmembrane region" description="Helical" evidence="8">
    <location>
        <begin position="227"/>
        <end position="248"/>
    </location>
</feature>
<reference evidence="9" key="1">
    <citation type="submission" date="2021-01" db="UniProtKB">
        <authorList>
            <consortium name="EnsemblMetazoa"/>
        </authorList>
    </citation>
    <scope>IDENTIFICATION</scope>
</reference>
<dbReference type="AlphaFoldDB" id="A0A7M5WLM6"/>
<sequence>MENVLEPTSKTIVPSISAQVHLSLTISFTALYGLLFLLIIWQLVLILYYRHRRLSYQTIFLFTCLIWAALRTTLFSFYFKNIALSNLLSPFAHWLLFAFPVYLQFLMLSIMVFYFILVVVKNTSPLQLESLRKRILFVVIFCNIVFLTTDIVSSFYGLHASGKQTYTIIRVVVDYLMFMFAALVLCYCIIKLTKLQTAKLTLDGQGVSYCQAVTTCTIIALLYISRAFYNILAVSPIHLPTFGYGWINVSDQGEEGQDGYVKETTEDYAFISFGCVLFVWELLPTFTIVWFFRVRQPEGRLTSSGSKSDSYHAKIYFFDNPNRYDSDDDMAVPYTPPSHTGLLGAHSFGARGSSPQNSYPNRKIVSSYGSVPPYTGSYNQSVESTQSPLIRGTTPPLLFPRTSLGHTQQSPTSILRHHHTKDTQSPVP</sequence>
<proteinExistence type="predicted"/>
<feature type="transmembrane region" description="Helical" evidence="8">
    <location>
        <begin position="59"/>
        <end position="79"/>
    </location>
</feature>
<comment type="subcellular location">
    <subcellularLocation>
        <location evidence="1">Endomembrane system</location>
        <topology evidence="1">Multi-pass membrane protein</topology>
    </subcellularLocation>
    <subcellularLocation>
        <location evidence="2">Lysosome membrane</location>
    </subcellularLocation>
</comment>
<accession>A0A7M5WLM6</accession>
<dbReference type="EnsemblMetazoa" id="CLYHEMT009817.1">
    <property type="protein sequence ID" value="CLYHEMP009817.1"/>
    <property type="gene ID" value="CLYHEMG009817"/>
</dbReference>
<keyword evidence="10" id="KW-1185">Reference proteome</keyword>
<dbReference type="GO" id="GO:0012505">
    <property type="term" value="C:endomembrane system"/>
    <property type="evidence" value="ECO:0007669"/>
    <property type="project" value="UniProtKB-SubCell"/>
</dbReference>
<dbReference type="RefSeq" id="XP_066915510.1">
    <property type="nucleotide sequence ID" value="XM_067059409.1"/>
</dbReference>
<feature type="transmembrane region" description="Helical" evidence="8">
    <location>
        <begin position="20"/>
        <end position="47"/>
    </location>
</feature>
<evidence type="ECO:0000256" key="3">
    <source>
        <dbReference type="ARBA" id="ARBA00022692"/>
    </source>
</evidence>
<evidence type="ECO:0000256" key="1">
    <source>
        <dbReference type="ARBA" id="ARBA00004127"/>
    </source>
</evidence>
<dbReference type="GO" id="GO:1904263">
    <property type="term" value="P:positive regulation of TORC1 signaling"/>
    <property type="evidence" value="ECO:0007669"/>
    <property type="project" value="TreeGrafter"/>
</dbReference>
<dbReference type="InterPro" id="IPR029723">
    <property type="entry name" value="GPR137"/>
</dbReference>
<organism evidence="9 10">
    <name type="scientific">Clytia hemisphaerica</name>
    <dbReference type="NCBI Taxonomy" id="252671"/>
    <lineage>
        <taxon>Eukaryota</taxon>
        <taxon>Metazoa</taxon>
        <taxon>Cnidaria</taxon>
        <taxon>Hydrozoa</taxon>
        <taxon>Hydroidolina</taxon>
        <taxon>Leptothecata</taxon>
        <taxon>Obeliida</taxon>
        <taxon>Clytiidae</taxon>
        <taxon>Clytia</taxon>
    </lineage>
</organism>
<dbReference type="GO" id="GO:0005765">
    <property type="term" value="C:lysosomal membrane"/>
    <property type="evidence" value="ECO:0007669"/>
    <property type="project" value="UniProtKB-SubCell"/>
</dbReference>
<keyword evidence="5 8" id="KW-0472">Membrane</keyword>
<evidence type="ECO:0000256" key="6">
    <source>
        <dbReference type="ARBA" id="ARBA00023228"/>
    </source>
</evidence>
<dbReference type="PANTHER" id="PTHR15146">
    <property type="entry name" value="INTEGRAL MEMBRANE PROTEIN GPR137"/>
    <property type="match status" value="1"/>
</dbReference>
<dbReference type="CDD" id="cd21464">
    <property type="entry name" value="7tm_GPR137"/>
    <property type="match status" value="1"/>
</dbReference>
<protein>
    <recommendedName>
        <fullName evidence="11">Integral membrane protein GPR137B</fullName>
    </recommendedName>
</protein>
<keyword evidence="3 8" id="KW-0812">Transmembrane</keyword>
<keyword evidence="6" id="KW-0458">Lysosome</keyword>